<dbReference type="InterPro" id="IPR001128">
    <property type="entry name" value="Cyt_P450"/>
</dbReference>
<keyword evidence="5" id="KW-0812">Transmembrane</keyword>
<evidence type="ECO:0000256" key="1">
    <source>
        <dbReference type="ARBA" id="ARBA00001971"/>
    </source>
</evidence>
<keyword evidence="15" id="KW-1185">Reference proteome</keyword>
<dbReference type="GO" id="GO:0005506">
    <property type="term" value="F:iron ion binding"/>
    <property type="evidence" value="ECO:0007669"/>
    <property type="project" value="InterPro"/>
</dbReference>
<evidence type="ECO:0000256" key="6">
    <source>
        <dbReference type="ARBA" id="ARBA00022723"/>
    </source>
</evidence>
<evidence type="ECO:0000256" key="8">
    <source>
        <dbReference type="ARBA" id="ARBA00023002"/>
    </source>
</evidence>
<evidence type="ECO:0000256" key="12">
    <source>
        <dbReference type="PIRSR" id="PIRSR602401-1"/>
    </source>
</evidence>
<evidence type="ECO:0000256" key="14">
    <source>
        <dbReference type="SAM" id="SignalP"/>
    </source>
</evidence>
<dbReference type="InterPro" id="IPR036396">
    <property type="entry name" value="Cyt_P450_sf"/>
</dbReference>
<dbReference type="GO" id="GO:0016709">
    <property type="term" value="F:oxidoreductase activity, acting on paired donors, with incorporation or reduction of molecular oxygen, NAD(P)H as one donor, and incorporation of one atom of oxygen"/>
    <property type="evidence" value="ECO:0007669"/>
    <property type="project" value="TreeGrafter"/>
</dbReference>
<gene>
    <name evidence="16" type="primary">LOC101505152</name>
</gene>
<keyword evidence="8 13" id="KW-0560">Oxidoreductase</keyword>
<dbReference type="PRINTS" id="PR00385">
    <property type="entry name" value="P450"/>
</dbReference>
<evidence type="ECO:0000313" key="16">
    <source>
        <dbReference type="RefSeq" id="XP_012568990.1"/>
    </source>
</evidence>
<sequence length="516" mass="59510">METWFITLVSISICLLIRATLSIITTKNNNKSIITTPLPPGPPHIPIITSILWLTKSFSQLEPFLQTLHAKHGPIITLRIGSRPSVFISDRTLAHHALVHNSSLFSDRPKSLPTNKIISSNQHNISSASYGATWRTLRRNLASEMLHPSRIKSFSEIRKWVLHTLINRLNSVSSTDSVTVVEHFQYAMFCLLVFMCFGERVNDDKISDIERVQRDLLLSLNKFNILNFWPNVTRILFRKRWDLLMKLRKDQNDVLLPLVIQRKQIKENRIGNNNNNNSVVSYVDTLLELELPEEKRKLNEDEIISLCSEFLNAGTDTTSTALQWIMANLVKYPNVQRRLVEEIKEVMGGGNGEKKKEEVEEEDLHKMKYLKCVVLEGLRRHPPGHFVLPHAVTEDVVLNGYLVPKNGTVNFMVAEMGWDPRVWEDPMEFKPERFLKEETFDITGSKEIKMMPFGAGRRICPGYNLALLHLEYFVANLIWNFDWKVPEGGYVDLSEKQEFTMVMKNPLQVHISPRIF</sequence>
<evidence type="ECO:0000256" key="3">
    <source>
        <dbReference type="ARBA" id="ARBA00010617"/>
    </source>
</evidence>
<dbReference type="Proteomes" id="UP000087171">
    <property type="component" value="Chromosome Ca1"/>
</dbReference>
<evidence type="ECO:0000256" key="10">
    <source>
        <dbReference type="ARBA" id="ARBA00023033"/>
    </source>
</evidence>
<proteinExistence type="inferred from homology"/>
<evidence type="ECO:0000256" key="2">
    <source>
        <dbReference type="ARBA" id="ARBA00004167"/>
    </source>
</evidence>
<dbReference type="GeneID" id="101505152"/>
<evidence type="ECO:0000256" key="9">
    <source>
        <dbReference type="ARBA" id="ARBA00023004"/>
    </source>
</evidence>
<accession>A0A1S3DZT5</accession>
<reference evidence="16" key="2">
    <citation type="submission" date="2025-08" db="UniProtKB">
        <authorList>
            <consortium name="RefSeq"/>
        </authorList>
    </citation>
    <scope>IDENTIFICATION</scope>
    <source>
        <tissue evidence="16">Etiolated seedlings</tissue>
    </source>
</reference>
<feature type="signal peptide" evidence="14">
    <location>
        <begin position="1"/>
        <end position="22"/>
    </location>
</feature>
<evidence type="ECO:0000256" key="11">
    <source>
        <dbReference type="ARBA" id="ARBA00023136"/>
    </source>
</evidence>
<protein>
    <submittedName>
        <fullName evidence="16">Cytochrome P450 89A2-like</fullName>
    </submittedName>
</protein>
<dbReference type="RefSeq" id="XP_012568990.1">
    <property type="nucleotide sequence ID" value="XM_012713536.2"/>
</dbReference>
<dbReference type="CDD" id="cd11075">
    <property type="entry name" value="CYP77_89"/>
    <property type="match status" value="1"/>
</dbReference>
<dbReference type="PANTHER" id="PTHR24298">
    <property type="entry name" value="FLAVONOID 3'-MONOOXYGENASE-RELATED"/>
    <property type="match status" value="1"/>
</dbReference>
<evidence type="ECO:0000313" key="15">
    <source>
        <dbReference type="Proteomes" id="UP000087171"/>
    </source>
</evidence>
<keyword evidence="7" id="KW-1133">Transmembrane helix</keyword>
<dbReference type="PRINTS" id="PR00463">
    <property type="entry name" value="EP450I"/>
</dbReference>
<evidence type="ECO:0000256" key="13">
    <source>
        <dbReference type="RuleBase" id="RU000461"/>
    </source>
</evidence>
<dbReference type="PaxDb" id="3827-XP_004485639.1"/>
<dbReference type="SUPFAM" id="SSF48264">
    <property type="entry name" value="Cytochrome P450"/>
    <property type="match status" value="1"/>
</dbReference>
<name>A0A1S3DZT5_CICAR</name>
<comment type="similarity">
    <text evidence="3 13">Belongs to the cytochrome P450 family.</text>
</comment>
<dbReference type="AlphaFoldDB" id="A0A1S3DZT5"/>
<dbReference type="eggNOG" id="KOG0156">
    <property type="taxonomic scope" value="Eukaryota"/>
</dbReference>
<evidence type="ECO:0000256" key="4">
    <source>
        <dbReference type="ARBA" id="ARBA00022617"/>
    </source>
</evidence>
<keyword evidence="6 12" id="KW-0479">Metal-binding</keyword>
<dbReference type="InterPro" id="IPR017972">
    <property type="entry name" value="Cyt_P450_CS"/>
</dbReference>
<dbReference type="InterPro" id="IPR002401">
    <property type="entry name" value="Cyt_P450_E_grp-I"/>
</dbReference>
<dbReference type="GO" id="GO:0020037">
    <property type="term" value="F:heme binding"/>
    <property type="evidence" value="ECO:0007669"/>
    <property type="project" value="InterPro"/>
</dbReference>
<feature type="chain" id="PRO_5010331669" evidence="14">
    <location>
        <begin position="23"/>
        <end position="516"/>
    </location>
</feature>
<dbReference type="OrthoDB" id="1055148at2759"/>
<dbReference type="FunFam" id="1.10.630.10:FF:000012">
    <property type="entry name" value="Cytochrome P450 family protein"/>
    <property type="match status" value="1"/>
</dbReference>
<comment type="subcellular location">
    <subcellularLocation>
        <location evidence="2">Membrane</location>
        <topology evidence="2">Single-pass membrane protein</topology>
    </subcellularLocation>
</comment>
<dbReference type="Pfam" id="PF00067">
    <property type="entry name" value="p450"/>
    <property type="match status" value="1"/>
</dbReference>
<dbReference type="KEGG" id="cam:101505152"/>
<keyword evidence="11" id="KW-0472">Membrane</keyword>
<dbReference type="GO" id="GO:0016020">
    <property type="term" value="C:membrane"/>
    <property type="evidence" value="ECO:0007669"/>
    <property type="project" value="UniProtKB-SubCell"/>
</dbReference>
<dbReference type="PROSITE" id="PS00086">
    <property type="entry name" value="CYTOCHROME_P450"/>
    <property type="match status" value="1"/>
</dbReference>
<comment type="cofactor">
    <cofactor evidence="1 12">
        <name>heme</name>
        <dbReference type="ChEBI" id="CHEBI:30413"/>
    </cofactor>
</comment>
<evidence type="ECO:0000256" key="7">
    <source>
        <dbReference type="ARBA" id="ARBA00022989"/>
    </source>
</evidence>
<reference evidence="15" key="1">
    <citation type="journal article" date="2013" name="Nat. Biotechnol.">
        <title>Draft genome sequence of chickpea (Cicer arietinum) provides a resource for trait improvement.</title>
        <authorList>
            <person name="Varshney R.K."/>
            <person name="Song C."/>
            <person name="Saxena R.K."/>
            <person name="Azam S."/>
            <person name="Yu S."/>
            <person name="Sharpe A.G."/>
            <person name="Cannon S."/>
            <person name="Baek J."/>
            <person name="Rosen B.D."/>
            <person name="Tar'an B."/>
            <person name="Millan T."/>
            <person name="Zhang X."/>
            <person name="Ramsay L.D."/>
            <person name="Iwata A."/>
            <person name="Wang Y."/>
            <person name="Nelson W."/>
            <person name="Farmer A.D."/>
            <person name="Gaur P.M."/>
            <person name="Soderlund C."/>
            <person name="Penmetsa R.V."/>
            <person name="Xu C."/>
            <person name="Bharti A.K."/>
            <person name="He W."/>
            <person name="Winter P."/>
            <person name="Zhao S."/>
            <person name="Hane J.K."/>
            <person name="Carrasquilla-Garcia N."/>
            <person name="Condie J.A."/>
            <person name="Upadhyaya H.D."/>
            <person name="Luo M.C."/>
            <person name="Thudi M."/>
            <person name="Gowda C.L."/>
            <person name="Singh N.P."/>
            <person name="Lichtenzveig J."/>
            <person name="Gali K.K."/>
            <person name="Rubio J."/>
            <person name="Nadarajan N."/>
            <person name="Dolezel J."/>
            <person name="Bansal K.C."/>
            <person name="Xu X."/>
            <person name="Edwards D."/>
            <person name="Zhang G."/>
            <person name="Kahl G."/>
            <person name="Gil J."/>
            <person name="Singh K.B."/>
            <person name="Datta S.K."/>
            <person name="Jackson S.A."/>
            <person name="Wang J."/>
            <person name="Cook D.R."/>
        </authorList>
    </citation>
    <scope>NUCLEOTIDE SEQUENCE [LARGE SCALE GENOMIC DNA]</scope>
    <source>
        <strain evidence="15">cv. CDC Frontier</strain>
    </source>
</reference>
<dbReference type="InterPro" id="IPR051103">
    <property type="entry name" value="Plant_metabolite_P450s"/>
</dbReference>
<dbReference type="PANTHER" id="PTHR24298:SF800">
    <property type="entry name" value="CYTOCHROME P450 89A2-RELATED"/>
    <property type="match status" value="1"/>
</dbReference>
<organism evidence="15 16">
    <name type="scientific">Cicer arietinum</name>
    <name type="common">Chickpea</name>
    <name type="synonym">Garbanzo</name>
    <dbReference type="NCBI Taxonomy" id="3827"/>
    <lineage>
        <taxon>Eukaryota</taxon>
        <taxon>Viridiplantae</taxon>
        <taxon>Streptophyta</taxon>
        <taxon>Embryophyta</taxon>
        <taxon>Tracheophyta</taxon>
        <taxon>Spermatophyta</taxon>
        <taxon>Magnoliopsida</taxon>
        <taxon>eudicotyledons</taxon>
        <taxon>Gunneridae</taxon>
        <taxon>Pentapetalae</taxon>
        <taxon>rosids</taxon>
        <taxon>fabids</taxon>
        <taxon>Fabales</taxon>
        <taxon>Fabaceae</taxon>
        <taxon>Papilionoideae</taxon>
        <taxon>50 kb inversion clade</taxon>
        <taxon>NPAAA clade</taxon>
        <taxon>Hologalegina</taxon>
        <taxon>IRL clade</taxon>
        <taxon>Cicereae</taxon>
        <taxon>Cicer</taxon>
    </lineage>
</organism>
<keyword evidence="10 13" id="KW-0503">Monooxygenase</keyword>
<dbReference type="Gene3D" id="1.10.630.10">
    <property type="entry name" value="Cytochrome P450"/>
    <property type="match status" value="1"/>
</dbReference>
<evidence type="ECO:0000256" key="5">
    <source>
        <dbReference type="ARBA" id="ARBA00022692"/>
    </source>
</evidence>
<keyword evidence="4 12" id="KW-0349">Heme</keyword>
<feature type="binding site" description="axial binding residue" evidence="12">
    <location>
        <position position="460"/>
    </location>
    <ligand>
        <name>heme</name>
        <dbReference type="ChEBI" id="CHEBI:30413"/>
    </ligand>
    <ligandPart>
        <name>Fe</name>
        <dbReference type="ChEBI" id="CHEBI:18248"/>
    </ligandPart>
</feature>
<keyword evidence="9 12" id="KW-0408">Iron</keyword>
<keyword evidence="14" id="KW-0732">Signal</keyword>